<evidence type="ECO:0000313" key="7">
    <source>
        <dbReference type="EMBL" id="MBA0125071.1"/>
    </source>
</evidence>
<dbReference type="InterPro" id="IPR007016">
    <property type="entry name" value="O-antigen_ligase-rel_domated"/>
</dbReference>
<keyword evidence="4 5" id="KW-0472">Membrane</keyword>
<feature type="transmembrane region" description="Helical" evidence="5">
    <location>
        <begin position="55"/>
        <end position="73"/>
    </location>
</feature>
<keyword evidence="2 5" id="KW-0812">Transmembrane</keyword>
<dbReference type="Proteomes" id="UP000582974">
    <property type="component" value="Unassembled WGS sequence"/>
</dbReference>
<dbReference type="Pfam" id="PF04932">
    <property type="entry name" value="Wzy_C"/>
    <property type="match status" value="1"/>
</dbReference>
<dbReference type="InterPro" id="IPR051533">
    <property type="entry name" value="WaaL-like"/>
</dbReference>
<keyword evidence="3 5" id="KW-1133">Transmembrane helix</keyword>
<feature type="domain" description="O-antigen ligase-related" evidence="6">
    <location>
        <begin position="214"/>
        <end position="369"/>
    </location>
</feature>
<evidence type="ECO:0000313" key="8">
    <source>
        <dbReference type="Proteomes" id="UP000582974"/>
    </source>
</evidence>
<protein>
    <submittedName>
        <fullName evidence="7">O-antigen ligase family protein</fullName>
    </submittedName>
</protein>
<gene>
    <name evidence="7" type="ORF">H0B56_05900</name>
</gene>
<organism evidence="7 8">
    <name type="scientific">Haloechinothrix aidingensis</name>
    <dbReference type="NCBI Taxonomy" id="2752311"/>
    <lineage>
        <taxon>Bacteria</taxon>
        <taxon>Bacillati</taxon>
        <taxon>Actinomycetota</taxon>
        <taxon>Actinomycetes</taxon>
        <taxon>Pseudonocardiales</taxon>
        <taxon>Pseudonocardiaceae</taxon>
        <taxon>Haloechinothrix</taxon>
    </lineage>
</organism>
<dbReference type="EMBL" id="JACCKD010000002">
    <property type="protein sequence ID" value="MBA0125071.1"/>
    <property type="molecule type" value="Genomic_DNA"/>
</dbReference>
<proteinExistence type="predicted"/>
<feature type="transmembrane region" description="Helical" evidence="5">
    <location>
        <begin position="397"/>
        <end position="416"/>
    </location>
</feature>
<keyword evidence="8" id="KW-1185">Reference proteome</keyword>
<keyword evidence="7" id="KW-0436">Ligase</keyword>
<evidence type="ECO:0000256" key="3">
    <source>
        <dbReference type="ARBA" id="ARBA00022989"/>
    </source>
</evidence>
<dbReference type="RefSeq" id="WP_180891919.1">
    <property type="nucleotide sequence ID" value="NZ_JACCKD010000002.1"/>
</dbReference>
<evidence type="ECO:0000256" key="5">
    <source>
        <dbReference type="SAM" id="Phobius"/>
    </source>
</evidence>
<feature type="transmembrane region" description="Helical" evidence="5">
    <location>
        <begin position="358"/>
        <end position="385"/>
    </location>
</feature>
<comment type="subcellular location">
    <subcellularLocation>
        <location evidence="1">Membrane</location>
        <topology evidence="1">Multi-pass membrane protein</topology>
    </subcellularLocation>
</comment>
<dbReference type="PANTHER" id="PTHR37422">
    <property type="entry name" value="TEICHURONIC ACID BIOSYNTHESIS PROTEIN TUAE"/>
    <property type="match status" value="1"/>
</dbReference>
<reference evidence="7 8" key="1">
    <citation type="submission" date="2020-07" db="EMBL/GenBank/DDBJ databases">
        <title>Genome of Haloechinothrix sp.</title>
        <authorList>
            <person name="Tang S.-K."/>
            <person name="Yang L."/>
            <person name="Zhu W.-Y."/>
        </authorList>
    </citation>
    <scope>NUCLEOTIDE SEQUENCE [LARGE SCALE GENOMIC DNA]</scope>
    <source>
        <strain evidence="7 8">YIM 98757</strain>
    </source>
</reference>
<evidence type="ECO:0000256" key="2">
    <source>
        <dbReference type="ARBA" id="ARBA00022692"/>
    </source>
</evidence>
<evidence type="ECO:0000259" key="6">
    <source>
        <dbReference type="Pfam" id="PF04932"/>
    </source>
</evidence>
<name>A0A838A915_9PSEU</name>
<accession>A0A838A915</accession>
<feature type="transmembrane region" description="Helical" evidence="5">
    <location>
        <begin position="141"/>
        <end position="165"/>
    </location>
</feature>
<feature type="transmembrane region" description="Helical" evidence="5">
    <location>
        <begin position="115"/>
        <end position="134"/>
    </location>
</feature>
<dbReference type="GO" id="GO:0016020">
    <property type="term" value="C:membrane"/>
    <property type="evidence" value="ECO:0007669"/>
    <property type="project" value="UniProtKB-SubCell"/>
</dbReference>
<dbReference type="GO" id="GO:0016874">
    <property type="term" value="F:ligase activity"/>
    <property type="evidence" value="ECO:0007669"/>
    <property type="project" value="UniProtKB-KW"/>
</dbReference>
<evidence type="ECO:0000256" key="4">
    <source>
        <dbReference type="ARBA" id="ARBA00023136"/>
    </source>
</evidence>
<comment type="caution">
    <text evidence="7">The sequence shown here is derived from an EMBL/GenBank/DDBJ whole genome shotgun (WGS) entry which is preliminary data.</text>
</comment>
<dbReference type="PANTHER" id="PTHR37422:SF13">
    <property type="entry name" value="LIPOPOLYSACCHARIDE BIOSYNTHESIS PROTEIN PA4999-RELATED"/>
    <property type="match status" value="1"/>
</dbReference>
<sequence length="460" mass="48859">MPLPGRRDPAGPLDAPWRTPPVHDRLQRYGPFVLALFLLATSRWGSYLPTGTPPFVVDIVLAVVIADRVLGVATHRSRRAPIDTWLAVTTLGLLVLTAAWLPLGEWTLDALRDAAPYAYAVVIFLVLAPARTAVPWMDRAMMVILALHAAWIAVFVLAPGVVHAIPAVGDGVELFLARRDVDGMICGLLAGLALHKALSGKAVPVNLALAGVGLALSLALGSRGALLGVLMALLAVALLRRRADGANRHGRRWALALVLILLPGVVALGAQGEATQRMTASVTGLWQPTEDVGGAQGTMSARYQSWQRLVEYFQEDAARNVFGVGFGPHFLVDSKADVEMFGGDIESVRSPHNYLLSAWARLGLLGLGIVAALTLVGWRLAYLVGWASPARVSDVDVVAIMIAVGMPWVGIVGVVMEAPFGAVPYYWALGHLSAVACARGAAPPFTLPGTRHRPVEGRHG</sequence>
<feature type="transmembrane region" description="Helical" evidence="5">
    <location>
        <begin position="207"/>
        <end position="240"/>
    </location>
</feature>
<feature type="transmembrane region" description="Helical" evidence="5">
    <location>
        <begin position="85"/>
        <end position="103"/>
    </location>
</feature>
<dbReference type="AlphaFoldDB" id="A0A838A915"/>
<evidence type="ECO:0000256" key="1">
    <source>
        <dbReference type="ARBA" id="ARBA00004141"/>
    </source>
</evidence>
<feature type="transmembrane region" description="Helical" evidence="5">
    <location>
        <begin position="252"/>
        <end position="270"/>
    </location>
</feature>